<proteinExistence type="predicted"/>
<dbReference type="InterPro" id="IPR008567">
    <property type="entry name" value="BKACE"/>
</dbReference>
<dbReference type="InterPro" id="IPR013785">
    <property type="entry name" value="Aldolase_TIM"/>
</dbReference>
<sequence length="145" mass="15384">MISSGNVSGLWSGQPVRAGDLRHWAPGRLPSAGDEGLLMGTLQFSFVLGVRGGMAATAGNLGTMLRCLPSDAVWQVIAIGRATCRLPRWASPSVAMPRRSGGRPPPRKGELALGNRPLVEWALRLARELDRPVPDVDQAEGLLGP</sequence>
<reference evidence="1 2" key="1">
    <citation type="submission" date="2024-10" db="EMBL/GenBank/DDBJ databases">
        <authorList>
            <person name="Topkara A.R."/>
            <person name="Saygin H."/>
        </authorList>
    </citation>
    <scope>NUCLEOTIDE SEQUENCE [LARGE SCALE GENOMIC DNA]</scope>
    <source>
        <strain evidence="1 2">M3C6</strain>
    </source>
</reference>
<keyword evidence="2" id="KW-1185">Reference proteome</keyword>
<protein>
    <submittedName>
        <fullName evidence="1">3-keto-5-aminohexanoate cleavage protein</fullName>
    </submittedName>
</protein>
<accession>A0ABW7AQW4</accession>
<dbReference type="Gene3D" id="3.20.20.70">
    <property type="entry name" value="Aldolase class I"/>
    <property type="match status" value="1"/>
</dbReference>
<dbReference type="EMBL" id="JBICRM010000039">
    <property type="protein sequence ID" value="MFG1709750.1"/>
    <property type="molecule type" value="Genomic_DNA"/>
</dbReference>
<name>A0ABW7AQW4_9ACTN</name>
<organism evidence="1 2">
    <name type="scientific">Nonomuraea marmarensis</name>
    <dbReference type="NCBI Taxonomy" id="3351344"/>
    <lineage>
        <taxon>Bacteria</taxon>
        <taxon>Bacillati</taxon>
        <taxon>Actinomycetota</taxon>
        <taxon>Actinomycetes</taxon>
        <taxon>Streptosporangiales</taxon>
        <taxon>Streptosporangiaceae</taxon>
        <taxon>Nonomuraea</taxon>
    </lineage>
</organism>
<dbReference type="Pfam" id="PF05853">
    <property type="entry name" value="BKACE"/>
    <property type="match status" value="1"/>
</dbReference>
<comment type="caution">
    <text evidence="1">The sequence shown here is derived from an EMBL/GenBank/DDBJ whole genome shotgun (WGS) entry which is preliminary data.</text>
</comment>
<dbReference type="RefSeq" id="WP_393174885.1">
    <property type="nucleotide sequence ID" value="NZ_JBICRM010000039.1"/>
</dbReference>
<gene>
    <name evidence="1" type="ORF">ACFLIM_41875</name>
</gene>
<evidence type="ECO:0000313" key="2">
    <source>
        <dbReference type="Proteomes" id="UP001603978"/>
    </source>
</evidence>
<evidence type="ECO:0000313" key="1">
    <source>
        <dbReference type="EMBL" id="MFG1709750.1"/>
    </source>
</evidence>
<dbReference type="Proteomes" id="UP001603978">
    <property type="component" value="Unassembled WGS sequence"/>
</dbReference>